<name>A0A6C0CYD5_9ZZZZ</name>
<dbReference type="SUPFAM" id="SSF52540">
    <property type="entry name" value="P-loop containing nucleoside triphosphate hydrolases"/>
    <property type="match status" value="1"/>
</dbReference>
<sequence length="171" mass="20076">MKIAICGKMCSGKTYISKKIIDKHPRYNVYSYGNKVKDIAIDLFDMKTKDRSLIILVASKLREINPDVWSNYVLKQVKNHDNCIIDDLRFQNELDGLLDDSSDWLFIKLNISKKLQEERIKNLYPNNYNDHIRNNDHVSEKNDLDFKDNKVLNIDCDNIKDIDNVINNLQL</sequence>
<dbReference type="Gene3D" id="3.40.50.300">
    <property type="entry name" value="P-loop containing nucleotide triphosphate hydrolases"/>
    <property type="match status" value="1"/>
</dbReference>
<accession>A0A6C0CYD5</accession>
<proteinExistence type="predicted"/>
<dbReference type="AlphaFoldDB" id="A0A6C0CYD5"/>
<protein>
    <recommendedName>
        <fullName evidence="2">Deoxynucleoside kinase domain-containing protein</fullName>
    </recommendedName>
</protein>
<evidence type="ECO:0008006" key="2">
    <source>
        <dbReference type="Google" id="ProtNLM"/>
    </source>
</evidence>
<evidence type="ECO:0000313" key="1">
    <source>
        <dbReference type="EMBL" id="QHT09277.1"/>
    </source>
</evidence>
<reference evidence="1" key="1">
    <citation type="journal article" date="2020" name="Nature">
        <title>Giant virus diversity and host interactions through global metagenomics.</title>
        <authorList>
            <person name="Schulz F."/>
            <person name="Roux S."/>
            <person name="Paez-Espino D."/>
            <person name="Jungbluth S."/>
            <person name="Walsh D.A."/>
            <person name="Denef V.J."/>
            <person name="McMahon K.D."/>
            <person name="Konstantinidis K.T."/>
            <person name="Eloe-Fadrosh E.A."/>
            <person name="Kyrpides N.C."/>
            <person name="Woyke T."/>
        </authorList>
    </citation>
    <scope>NUCLEOTIDE SEQUENCE</scope>
    <source>
        <strain evidence="1">GVMAG-M-3300023110-24</strain>
    </source>
</reference>
<dbReference type="EMBL" id="MN739509">
    <property type="protein sequence ID" value="QHT09277.1"/>
    <property type="molecule type" value="Genomic_DNA"/>
</dbReference>
<dbReference type="InterPro" id="IPR027417">
    <property type="entry name" value="P-loop_NTPase"/>
</dbReference>
<organism evidence="1">
    <name type="scientific">viral metagenome</name>
    <dbReference type="NCBI Taxonomy" id="1070528"/>
    <lineage>
        <taxon>unclassified sequences</taxon>
        <taxon>metagenomes</taxon>
        <taxon>organismal metagenomes</taxon>
    </lineage>
</organism>